<evidence type="ECO:0000256" key="3">
    <source>
        <dbReference type="SAM" id="MobiDB-lite"/>
    </source>
</evidence>
<dbReference type="InterPro" id="IPR001138">
    <property type="entry name" value="Zn2Cys6_DnaBD"/>
</dbReference>
<dbReference type="SUPFAM" id="SSF57701">
    <property type="entry name" value="Zn2/Cys6 DNA-binding domain"/>
    <property type="match status" value="1"/>
</dbReference>
<comment type="caution">
    <text evidence="5">The sequence shown here is derived from an EMBL/GenBank/DDBJ whole genome shotgun (WGS) entry which is preliminary data.</text>
</comment>
<dbReference type="AlphaFoldDB" id="A0AAE0NC04"/>
<keyword evidence="1" id="KW-0479">Metal-binding</keyword>
<dbReference type="GO" id="GO:0008270">
    <property type="term" value="F:zinc ion binding"/>
    <property type="evidence" value="ECO:0007669"/>
    <property type="project" value="InterPro"/>
</dbReference>
<dbReference type="Gene3D" id="4.10.240.10">
    <property type="entry name" value="Zn(2)-C6 fungal-type DNA-binding domain"/>
    <property type="match status" value="1"/>
</dbReference>
<dbReference type="Proteomes" id="UP001285441">
    <property type="component" value="Unassembled WGS sequence"/>
</dbReference>
<dbReference type="Pfam" id="PF00172">
    <property type="entry name" value="Zn_clus"/>
    <property type="match status" value="1"/>
</dbReference>
<evidence type="ECO:0000256" key="1">
    <source>
        <dbReference type="ARBA" id="ARBA00022723"/>
    </source>
</evidence>
<reference evidence="5" key="1">
    <citation type="journal article" date="2023" name="Mol. Phylogenet. Evol.">
        <title>Genome-scale phylogeny and comparative genomics of the fungal order Sordariales.</title>
        <authorList>
            <person name="Hensen N."/>
            <person name="Bonometti L."/>
            <person name="Westerberg I."/>
            <person name="Brannstrom I.O."/>
            <person name="Guillou S."/>
            <person name="Cros-Aarteil S."/>
            <person name="Calhoun S."/>
            <person name="Haridas S."/>
            <person name="Kuo A."/>
            <person name="Mondo S."/>
            <person name="Pangilinan J."/>
            <person name="Riley R."/>
            <person name="LaButti K."/>
            <person name="Andreopoulos B."/>
            <person name="Lipzen A."/>
            <person name="Chen C."/>
            <person name="Yan M."/>
            <person name="Daum C."/>
            <person name="Ng V."/>
            <person name="Clum A."/>
            <person name="Steindorff A."/>
            <person name="Ohm R.A."/>
            <person name="Martin F."/>
            <person name="Silar P."/>
            <person name="Natvig D.O."/>
            <person name="Lalanne C."/>
            <person name="Gautier V."/>
            <person name="Ament-Velasquez S.L."/>
            <person name="Kruys A."/>
            <person name="Hutchinson M.I."/>
            <person name="Powell A.J."/>
            <person name="Barry K."/>
            <person name="Miller A.N."/>
            <person name="Grigoriev I.V."/>
            <person name="Debuchy R."/>
            <person name="Gladieux P."/>
            <person name="Hiltunen Thoren M."/>
            <person name="Johannesson H."/>
        </authorList>
    </citation>
    <scope>NUCLEOTIDE SEQUENCE</scope>
    <source>
        <strain evidence="5">CBS 232.78</strain>
    </source>
</reference>
<dbReference type="SMART" id="SM00066">
    <property type="entry name" value="GAL4"/>
    <property type="match status" value="1"/>
</dbReference>
<evidence type="ECO:0000313" key="6">
    <source>
        <dbReference type="Proteomes" id="UP001285441"/>
    </source>
</evidence>
<evidence type="ECO:0000256" key="2">
    <source>
        <dbReference type="ARBA" id="ARBA00023242"/>
    </source>
</evidence>
<feature type="region of interest" description="Disordered" evidence="3">
    <location>
        <begin position="757"/>
        <end position="779"/>
    </location>
</feature>
<keyword evidence="2" id="KW-0539">Nucleus</keyword>
<keyword evidence="6" id="KW-1185">Reference proteome</keyword>
<evidence type="ECO:0000259" key="4">
    <source>
        <dbReference type="PROSITE" id="PS50048"/>
    </source>
</evidence>
<dbReference type="CDD" id="cd12148">
    <property type="entry name" value="fungal_TF_MHR"/>
    <property type="match status" value="1"/>
</dbReference>
<dbReference type="PROSITE" id="PS50048">
    <property type="entry name" value="ZN2_CY6_FUNGAL_2"/>
    <property type="match status" value="1"/>
</dbReference>
<gene>
    <name evidence="5" type="ORF">B0H63DRAFT_398555</name>
</gene>
<dbReference type="PROSITE" id="PS00463">
    <property type="entry name" value="ZN2_CY6_FUNGAL_1"/>
    <property type="match status" value="1"/>
</dbReference>
<dbReference type="EMBL" id="JAULSW010000006">
    <property type="protein sequence ID" value="KAK3378432.1"/>
    <property type="molecule type" value="Genomic_DNA"/>
</dbReference>
<reference evidence="5" key="2">
    <citation type="submission" date="2023-06" db="EMBL/GenBank/DDBJ databases">
        <authorList>
            <consortium name="Lawrence Berkeley National Laboratory"/>
            <person name="Haridas S."/>
            <person name="Hensen N."/>
            <person name="Bonometti L."/>
            <person name="Westerberg I."/>
            <person name="Brannstrom I.O."/>
            <person name="Guillou S."/>
            <person name="Cros-Aarteil S."/>
            <person name="Calhoun S."/>
            <person name="Kuo A."/>
            <person name="Mondo S."/>
            <person name="Pangilinan J."/>
            <person name="Riley R."/>
            <person name="LaButti K."/>
            <person name="Andreopoulos B."/>
            <person name="Lipzen A."/>
            <person name="Chen C."/>
            <person name="Yanf M."/>
            <person name="Daum C."/>
            <person name="Ng V."/>
            <person name="Clum A."/>
            <person name="Steindorff A."/>
            <person name="Ohm R."/>
            <person name="Martin F."/>
            <person name="Silar P."/>
            <person name="Natvig D."/>
            <person name="Lalanne C."/>
            <person name="Gautier V."/>
            <person name="Ament-velasquez S.L."/>
            <person name="Kruys A."/>
            <person name="Hutchinson M.I."/>
            <person name="Powell A.J."/>
            <person name="Barry K."/>
            <person name="Miller A.N."/>
            <person name="Grigoriev I.V."/>
            <person name="Debuchy R."/>
            <person name="Gladieux P."/>
            <person name="Thoren M.H."/>
            <person name="Johannesson H."/>
        </authorList>
    </citation>
    <scope>NUCLEOTIDE SEQUENCE</scope>
    <source>
        <strain evidence="5">CBS 232.78</strain>
    </source>
</reference>
<accession>A0AAE0NC04</accession>
<dbReference type="GO" id="GO:0000981">
    <property type="term" value="F:DNA-binding transcription factor activity, RNA polymerase II-specific"/>
    <property type="evidence" value="ECO:0007669"/>
    <property type="project" value="InterPro"/>
</dbReference>
<sequence>MSPQVPTPSTPPSPGAKAEPPSPEPISGRKRTAEAPEPAGTAKVTKRRAARACVSCRARKVRCDVVEGAPCGNCRWDNISCVVQESRRRKKNNMFGVSSTVGAGNGGAEALRARGLSFSNPVNITSAEQARSGNVVPLANIDPNVNVNGSGLSDPLVDGGQLPPHLIFQGNAGYRDSATLASKYSDASGGRLLYPTPNHGPLPLPLLADFRAPQLYNAPQEPKQPREMLPFLKPLNPRIAPEDVDYLDQKGALSLPSVPLQNALLKAYVEYVHPYMPLLELHPFLDAINSREGYAGQVSLFLYQAVMFVATAFVDIEHLKEAGFPNRKAARRAFFIRTRLLYDFDYETDRLVLVQGLLLMTYWYETPDDQKDTWHWMGVAISLAHTIGLHRNPAAANMEPKRQKLWKRIWWSCFMRDRLIALGMRRPTRIKDEDFDVPMLEEGDFEIRALSDDNQLLGSDCVVIQDTSLQMQLAQMCIQKAKLCICISHMLKAQYSVLSREGMQPENTTSSTMMLHPNKTENVEVVHQVDLELETWFRELPECCQYRPLVPQETRSGYKTLAVQRNLLHMVYHTTVSALHRPQFMPTSPTQAPPTEQAQTTARTRVREAADQITRMAGDLHNHQLEKYLPTTGVTVILPAMIIHLLDMKLPMPEGRDHARRGFRTCLTVMHKLREIYAAANFAITFLEAALRKSELELGPLPYREPRLLNNKVLGPGLNFAPALSEKPSTPPPDNAPYLNPTEVSLYHQNHTYMPRDAEGNPSMMGGHHSPPHSDEELDLRGAMSPPSINGANAGHDTSELLMGGFGQEASFDSFQMAPPPDFSAGNPADFDVDQWLQFPAEGVNNSDEQFMDLFDSSVEQQLRPSHQSFDWAVQAHRLRGMAGPMADAGMLEMPSAGHAA</sequence>
<dbReference type="InterPro" id="IPR052761">
    <property type="entry name" value="Fungal_Detox/Toxin_TFs"/>
</dbReference>
<dbReference type="CDD" id="cd00067">
    <property type="entry name" value="GAL4"/>
    <property type="match status" value="1"/>
</dbReference>
<feature type="compositionally biased region" description="Pro residues" evidence="3">
    <location>
        <begin position="1"/>
        <end position="24"/>
    </location>
</feature>
<proteinExistence type="predicted"/>
<dbReference type="InterPro" id="IPR007219">
    <property type="entry name" value="XnlR_reg_dom"/>
</dbReference>
<dbReference type="Pfam" id="PF04082">
    <property type="entry name" value="Fungal_trans"/>
    <property type="match status" value="1"/>
</dbReference>
<dbReference type="GO" id="GO:0006351">
    <property type="term" value="P:DNA-templated transcription"/>
    <property type="evidence" value="ECO:0007669"/>
    <property type="project" value="InterPro"/>
</dbReference>
<dbReference type="PANTHER" id="PTHR47425">
    <property type="entry name" value="FARB-RELATED"/>
    <property type="match status" value="1"/>
</dbReference>
<organism evidence="5 6">
    <name type="scientific">Podospora didyma</name>
    <dbReference type="NCBI Taxonomy" id="330526"/>
    <lineage>
        <taxon>Eukaryota</taxon>
        <taxon>Fungi</taxon>
        <taxon>Dikarya</taxon>
        <taxon>Ascomycota</taxon>
        <taxon>Pezizomycotina</taxon>
        <taxon>Sordariomycetes</taxon>
        <taxon>Sordariomycetidae</taxon>
        <taxon>Sordariales</taxon>
        <taxon>Podosporaceae</taxon>
        <taxon>Podospora</taxon>
    </lineage>
</organism>
<evidence type="ECO:0000313" key="5">
    <source>
        <dbReference type="EMBL" id="KAK3378432.1"/>
    </source>
</evidence>
<feature type="region of interest" description="Disordered" evidence="3">
    <location>
        <begin position="1"/>
        <end position="43"/>
    </location>
</feature>
<dbReference type="GO" id="GO:0003677">
    <property type="term" value="F:DNA binding"/>
    <property type="evidence" value="ECO:0007669"/>
    <property type="project" value="InterPro"/>
</dbReference>
<dbReference type="PANTHER" id="PTHR47425:SF2">
    <property type="entry name" value="FARB-RELATED"/>
    <property type="match status" value="1"/>
</dbReference>
<feature type="domain" description="Zn(2)-C6 fungal-type" evidence="4">
    <location>
        <begin position="52"/>
        <end position="83"/>
    </location>
</feature>
<name>A0AAE0NC04_9PEZI</name>
<dbReference type="SMART" id="SM00906">
    <property type="entry name" value="Fungal_trans"/>
    <property type="match status" value="1"/>
</dbReference>
<protein>
    <submittedName>
        <fullName evidence="5">Cutinase transcription factor 1</fullName>
    </submittedName>
</protein>
<dbReference type="InterPro" id="IPR036864">
    <property type="entry name" value="Zn2-C6_fun-type_DNA-bd_sf"/>
</dbReference>